<dbReference type="SUPFAM" id="SSF52540">
    <property type="entry name" value="P-loop containing nucleoside triphosphate hydrolases"/>
    <property type="match status" value="1"/>
</dbReference>
<proteinExistence type="inferred from homology"/>
<dbReference type="SMART" id="SM00072">
    <property type="entry name" value="GuKc"/>
    <property type="match status" value="1"/>
</dbReference>
<comment type="caution">
    <text evidence="11">The sequence shown here is derived from an EMBL/GenBank/DDBJ whole genome shotgun (WGS) entry which is preliminary data.</text>
</comment>
<dbReference type="OrthoDB" id="9808150at2"/>
<evidence type="ECO:0000313" key="12">
    <source>
        <dbReference type="Proteomes" id="UP000030355"/>
    </source>
</evidence>
<evidence type="ECO:0000313" key="11">
    <source>
        <dbReference type="EMBL" id="KGF97890.1"/>
    </source>
</evidence>
<accession>A0A0A2A8H9</accession>
<dbReference type="Gene3D" id="3.30.63.10">
    <property type="entry name" value="Guanylate Kinase phosphate binding domain"/>
    <property type="match status" value="1"/>
</dbReference>
<dbReference type="RefSeq" id="WP_032521361.1">
    <property type="nucleotide sequence ID" value="NZ_CP138977.1"/>
</dbReference>
<evidence type="ECO:0000256" key="5">
    <source>
        <dbReference type="ARBA" id="ARBA00022741"/>
    </source>
</evidence>
<keyword evidence="4 9" id="KW-0808">Transferase</keyword>
<feature type="binding site" evidence="9">
    <location>
        <begin position="12"/>
        <end position="19"/>
    </location>
    <ligand>
        <name>ATP</name>
        <dbReference type="ChEBI" id="CHEBI:30616"/>
    </ligand>
</feature>
<keyword evidence="6 9" id="KW-0418">Kinase</keyword>
<dbReference type="InterPro" id="IPR020590">
    <property type="entry name" value="Guanylate_kinase_CS"/>
</dbReference>
<evidence type="ECO:0000259" key="10">
    <source>
        <dbReference type="PROSITE" id="PS50052"/>
    </source>
</evidence>
<comment type="subcellular location">
    <subcellularLocation>
        <location evidence="9">Cytoplasm</location>
    </subcellularLocation>
</comment>
<comment type="similarity">
    <text evidence="1 9">Belongs to the guanylate kinase family.</text>
</comment>
<evidence type="ECO:0000256" key="7">
    <source>
        <dbReference type="ARBA" id="ARBA00022840"/>
    </source>
</evidence>
<dbReference type="STRING" id="93057.EU95_0110"/>
<dbReference type="Gene3D" id="3.40.50.300">
    <property type="entry name" value="P-loop containing nucleotide triphosphate hydrolases"/>
    <property type="match status" value="1"/>
</dbReference>
<dbReference type="GO" id="GO:0005829">
    <property type="term" value="C:cytosol"/>
    <property type="evidence" value="ECO:0007669"/>
    <property type="project" value="TreeGrafter"/>
</dbReference>
<feature type="domain" description="Guanylate kinase-like" evidence="10">
    <location>
        <begin position="5"/>
        <end position="183"/>
    </location>
</feature>
<gene>
    <name evidence="9" type="primary">gmk</name>
    <name evidence="11" type="ORF">EU95_0110</name>
</gene>
<sequence>MKNQKKLIILTGPSGVGKGTVVKEILGKEKDFWLSISATTREPREGEKDGENYYFLNQEKFKEMIEQNLFLEWAQFAGSYYGTPLSSVNEKIKRGFTVLLEIEVEGARQIKNKFPNSLSIFLLPPDKEELERRIRNRGTEKEEAIKKRLFRANYEISVSNQFDFALTNHNVDETAKKIIKLIKT</sequence>
<organism evidence="11 12">
    <name type="scientific">Prochlorococcus marinus str. MIT 9201</name>
    <dbReference type="NCBI Taxonomy" id="93057"/>
    <lineage>
        <taxon>Bacteria</taxon>
        <taxon>Bacillati</taxon>
        <taxon>Cyanobacteriota</taxon>
        <taxon>Cyanophyceae</taxon>
        <taxon>Synechococcales</taxon>
        <taxon>Prochlorococcaceae</taxon>
        <taxon>Prochlorococcus</taxon>
    </lineage>
</organism>
<protein>
    <recommendedName>
        <fullName evidence="3 9">Guanylate kinase</fullName>
        <ecNumber evidence="2 9">2.7.4.8</ecNumber>
    </recommendedName>
    <alternativeName>
        <fullName evidence="8 9">GMP kinase</fullName>
    </alternativeName>
</protein>
<dbReference type="FunFam" id="3.30.63.10:FF:000002">
    <property type="entry name" value="Guanylate kinase 1"/>
    <property type="match status" value="1"/>
</dbReference>
<evidence type="ECO:0000256" key="9">
    <source>
        <dbReference type="HAMAP-Rule" id="MF_00328"/>
    </source>
</evidence>
<dbReference type="InterPro" id="IPR017665">
    <property type="entry name" value="Guanylate_kinase"/>
</dbReference>
<name>A0A0A2A8H9_PROMR</name>
<evidence type="ECO:0000256" key="6">
    <source>
        <dbReference type="ARBA" id="ARBA00022777"/>
    </source>
</evidence>
<keyword evidence="5 9" id="KW-0547">Nucleotide-binding</keyword>
<evidence type="ECO:0000256" key="8">
    <source>
        <dbReference type="ARBA" id="ARBA00030128"/>
    </source>
</evidence>
<keyword evidence="7 9" id="KW-0067">ATP-binding</keyword>
<dbReference type="NCBIfam" id="TIGR03263">
    <property type="entry name" value="guanyl_kin"/>
    <property type="match status" value="1"/>
</dbReference>
<dbReference type="Proteomes" id="UP000030355">
    <property type="component" value="Unassembled WGS sequence"/>
</dbReference>
<dbReference type="Pfam" id="PF00625">
    <property type="entry name" value="Guanylate_kin"/>
    <property type="match status" value="1"/>
</dbReference>
<dbReference type="PANTHER" id="PTHR23117:SF13">
    <property type="entry name" value="GUANYLATE KINASE"/>
    <property type="match status" value="1"/>
</dbReference>
<dbReference type="InterPro" id="IPR008144">
    <property type="entry name" value="Guanylate_kin-like_dom"/>
</dbReference>
<dbReference type="AlphaFoldDB" id="A0A0A2A8H9"/>
<dbReference type="eggNOG" id="COG0194">
    <property type="taxonomic scope" value="Bacteria"/>
</dbReference>
<reference evidence="12" key="1">
    <citation type="journal article" date="2014" name="Sci. Data">
        <title>Genomes of diverse isolates of the marine cyanobacterium Prochlorococcus.</title>
        <authorList>
            <person name="Biller S."/>
            <person name="Berube P."/>
            <person name="Thompson J."/>
            <person name="Kelly L."/>
            <person name="Roggensack S."/>
            <person name="Awad L."/>
            <person name="Roache-Johnson K."/>
            <person name="Ding H."/>
            <person name="Giovannoni S.J."/>
            <person name="Moore L.R."/>
            <person name="Chisholm S.W."/>
        </authorList>
    </citation>
    <scope>NUCLEOTIDE SEQUENCE [LARGE SCALE GENOMIC DNA]</scope>
    <source>
        <strain evidence="12">MIT 9201</strain>
    </source>
</reference>
<comment type="function">
    <text evidence="9">Essential for recycling GMP and indirectly, cGMP.</text>
</comment>
<evidence type="ECO:0000256" key="3">
    <source>
        <dbReference type="ARBA" id="ARBA00016296"/>
    </source>
</evidence>
<keyword evidence="9" id="KW-0963">Cytoplasm</keyword>
<comment type="catalytic activity">
    <reaction evidence="9">
        <text>GMP + ATP = GDP + ADP</text>
        <dbReference type="Rhea" id="RHEA:20780"/>
        <dbReference type="ChEBI" id="CHEBI:30616"/>
        <dbReference type="ChEBI" id="CHEBI:58115"/>
        <dbReference type="ChEBI" id="CHEBI:58189"/>
        <dbReference type="ChEBI" id="CHEBI:456216"/>
        <dbReference type="EC" id="2.7.4.8"/>
    </reaction>
</comment>
<dbReference type="GO" id="GO:0005524">
    <property type="term" value="F:ATP binding"/>
    <property type="evidence" value="ECO:0007669"/>
    <property type="project" value="UniProtKB-UniRule"/>
</dbReference>
<dbReference type="EC" id="2.7.4.8" evidence="2 9"/>
<evidence type="ECO:0000256" key="1">
    <source>
        <dbReference type="ARBA" id="ARBA00005790"/>
    </source>
</evidence>
<dbReference type="CDD" id="cd00071">
    <property type="entry name" value="GMPK"/>
    <property type="match status" value="1"/>
</dbReference>
<dbReference type="PROSITE" id="PS00856">
    <property type="entry name" value="GUANYLATE_KINASE_1"/>
    <property type="match status" value="1"/>
</dbReference>
<dbReference type="InterPro" id="IPR027417">
    <property type="entry name" value="P-loop_NTPase"/>
</dbReference>
<dbReference type="HAMAP" id="MF_00328">
    <property type="entry name" value="Guanylate_kinase"/>
    <property type="match status" value="1"/>
</dbReference>
<evidence type="ECO:0000256" key="2">
    <source>
        <dbReference type="ARBA" id="ARBA00012961"/>
    </source>
</evidence>
<dbReference type="InterPro" id="IPR008145">
    <property type="entry name" value="GK/Ca_channel_bsu"/>
</dbReference>
<evidence type="ECO:0000256" key="4">
    <source>
        <dbReference type="ARBA" id="ARBA00022679"/>
    </source>
</evidence>
<dbReference type="PANTHER" id="PTHR23117">
    <property type="entry name" value="GUANYLATE KINASE-RELATED"/>
    <property type="match status" value="1"/>
</dbReference>
<dbReference type="EMBL" id="JNAL01000004">
    <property type="protein sequence ID" value="KGF97890.1"/>
    <property type="molecule type" value="Genomic_DNA"/>
</dbReference>
<dbReference type="PROSITE" id="PS50052">
    <property type="entry name" value="GUANYLATE_KINASE_2"/>
    <property type="match status" value="1"/>
</dbReference>
<dbReference type="GO" id="GO:0004385">
    <property type="term" value="F:GMP kinase activity"/>
    <property type="evidence" value="ECO:0007669"/>
    <property type="project" value="UniProtKB-UniRule"/>
</dbReference>